<evidence type="ECO:0000259" key="1">
    <source>
        <dbReference type="PROSITE" id="PS50994"/>
    </source>
</evidence>
<sequence length="254" mass="29486">MDSSEVETLFLRIHYIFHIKDGSAKVHLSETHAYGFPCTNNMTEYEACILGLRLDIDMNTQELLVVANFVRDRIICEIGVPESIITNNTTNLNSNLIKAMCETFKIMHRNSTAYRPQMNEAFQAANKNIKKISRKMVDNYKQWHEKLPFALLGYRITVHASIGATPYLLVYGTEFVVPAEVEIPSLRIIQEVELSDVKWIRSRYEQLDLIDGKRMNVVCQGQLYQNRMARAFNKKVNLRQFTPEQLVLKRIFLH</sequence>
<keyword evidence="2" id="KW-1185">Reference proteome</keyword>
<name>A0A1U7W9Z1_NICSY</name>
<dbReference type="GO" id="GO:0003676">
    <property type="term" value="F:nucleic acid binding"/>
    <property type="evidence" value="ECO:0007669"/>
    <property type="project" value="InterPro"/>
</dbReference>
<proteinExistence type="predicted"/>
<dbReference type="PANTHER" id="PTHR48475:SF1">
    <property type="entry name" value="RNASE H TYPE-1 DOMAIN-CONTAINING PROTEIN"/>
    <property type="match status" value="1"/>
</dbReference>
<dbReference type="GO" id="GO:0015074">
    <property type="term" value="P:DNA integration"/>
    <property type="evidence" value="ECO:0007669"/>
    <property type="project" value="InterPro"/>
</dbReference>
<dbReference type="PANTHER" id="PTHR48475">
    <property type="entry name" value="RIBONUCLEASE H"/>
    <property type="match status" value="1"/>
</dbReference>
<dbReference type="Proteomes" id="UP000189701">
    <property type="component" value="Unplaced"/>
</dbReference>
<reference evidence="3" key="2">
    <citation type="submission" date="2025-08" db="UniProtKB">
        <authorList>
            <consortium name="RefSeq"/>
        </authorList>
    </citation>
    <scope>IDENTIFICATION</scope>
    <source>
        <tissue evidence="3">Leaf</tissue>
    </source>
</reference>
<evidence type="ECO:0000313" key="3">
    <source>
        <dbReference type="RefSeq" id="XP_009774041.1"/>
    </source>
</evidence>
<protein>
    <submittedName>
        <fullName evidence="3">Uncharacterized protein LOC104224156</fullName>
    </submittedName>
</protein>
<organism evidence="2 3">
    <name type="scientific">Nicotiana sylvestris</name>
    <name type="common">Wood tobacco</name>
    <name type="synonym">South American tobacco</name>
    <dbReference type="NCBI Taxonomy" id="4096"/>
    <lineage>
        <taxon>Eukaryota</taxon>
        <taxon>Viridiplantae</taxon>
        <taxon>Streptophyta</taxon>
        <taxon>Embryophyta</taxon>
        <taxon>Tracheophyta</taxon>
        <taxon>Spermatophyta</taxon>
        <taxon>Magnoliopsida</taxon>
        <taxon>eudicotyledons</taxon>
        <taxon>Gunneridae</taxon>
        <taxon>Pentapetalae</taxon>
        <taxon>asterids</taxon>
        <taxon>lamiids</taxon>
        <taxon>Solanales</taxon>
        <taxon>Solanaceae</taxon>
        <taxon>Nicotianoideae</taxon>
        <taxon>Nicotianeae</taxon>
        <taxon>Nicotiana</taxon>
    </lineage>
</organism>
<dbReference type="RefSeq" id="XP_009774041.1">
    <property type="nucleotide sequence ID" value="XM_009775739.1"/>
</dbReference>
<dbReference type="SUPFAM" id="SSF53098">
    <property type="entry name" value="Ribonuclease H-like"/>
    <property type="match status" value="1"/>
</dbReference>
<evidence type="ECO:0000313" key="2">
    <source>
        <dbReference type="Proteomes" id="UP000189701"/>
    </source>
</evidence>
<dbReference type="Gene3D" id="3.30.420.10">
    <property type="entry name" value="Ribonuclease H-like superfamily/Ribonuclease H"/>
    <property type="match status" value="1"/>
</dbReference>
<dbReference type="PROSITE" id="PS50994">
    <property type="entry name" value="INTEGRASE"/>
    <property type="match status" value="1"/>
</dbReference>
<dbReference type="InterPro" id="IPR001584">
    <property type="entry name" value="Integrase_cat-core"/>
</dbReference>
<dbReference type="AlphaFoldDB" id="A0A1U7W9Z1"/>
<feature type="domain" description="Integrase catalytic" evidence="1">
    <location>
        <begin position="79"/>
        <end position="174"/>
    </location>
</feature>
<dbReference type="InterPro" id="IPR036397">
    <property type="entry name" value="RNaseH_sf"/>
</dbReference>
<dbReference type="eggNOG" id="KOG0017">
    <property type="taxonomic scope" value="Eukaryota"/>
</dbReference>
<dbReference type="InterPro" id="IPR012337">
    <property type="entry name" value="RNaseH-like_sf"/>
</dbReference>
<reference evidence="2" key="1">
    <citation type="journal article" date="2013" name="Genome Biol.">
        <title>Reference genomes and transcriptomes of Nicotiana sylvestris and Nicotiana tomentosiformis.</title>
        <authorList>
            <person name="Sierro N."/>
            <person name="Battey J.N."/>
            <person name="Ouadi S."/>
            <person name="Bovet L."/>
            <person name="Goepfert S."/>
            <person name="Bakaher N."/>
            <person name="Peitsch M.C."/>
            <person name="Ivanov N.V."/>
        </authorList>
    </citation>
    <scope>NUCLEOTIDE SEQUENCE [LARGE SCALE GENOMIC DNA]</scope>
</reference>
<accession>A0A1U7W9Z1</accession>
<gene>
    <name evidence="3" type="primary">LOC104224156</name>
</gene>
<dbReference type="STRING" id="4096.A0A1U7W9Z1"/>